<dbReference type="RefSeq" id="WP_262400914.1">
    <property type="nucleotide sequence ID" value="NZ_JACRTB010000034.1"/>
</dbReference>
<gene>
    <name evidence="1" type="ORF">H8717_14020</name>
</gene>
<organism evidence="1 2">
    <name type="scientific">Yanshouia hominis</name>
    <dbReference type="NCBI Taxonomy" id="2763673"/>
    <lineage>
        <taxon>Bacteria</taxon>
        <taxon>Bacillati</taxon>
        <taxon>Bacillota</taxon>
        <taxon>Clostridia</taxon>
        <taxon>Eubacteriales</taxon>
        <taxon>Oscillospiraceae</taxon>
        <taxon>Yanshouia</taxon>
    </lineage>
</organism>
<proteinExistence type="predicted"/>
<dbReference type="EMBL" id="JACRTB010000034">
    <property type="protein sequence ID" value="MBC8577514.1"/>
    <property type="molecule type" value="Genomic_DNA"/>
</dbReference>
<sequence length="115" mass="12643">MAKHAARWGLAVLAASVGIGFGSGLLLRQITPQQSLSANDFTGSVSAATPEPKPHYLLKGYEGKLAVFIIGKEEPELVLDRYLHHLPDVDRLRLEEGIQVAQYSDLLRLIEDYTS</sequence>
<evidence type="ECO:0000313" key="1">
    <source>
        <dbReference type="EMBL" id="MBC8577514.1"/>
    </source>
</evidence>
<comment type="caution">
    <text evidence="1">The sequence shown here is derived from an EMBL/GenBank/DDBJ whole genome shotgun (WGS) entry which is preliminary data.</text>
</comment>
<accession>A0ABR7NMH9</accession>
<dbReference type="Proteomes" id="UP000658131">
    <property type="component" value="Unassembled WGS sequence"/>
</dbReference>
<evidence type="ECO:0000313" key="2">
    <source>
        <dbReference type="Proteomes" id="UP000658131"/>
    </source>
</evidence>
<evidence type="ECO:0008006" key="3">
    <source>
        <dbReference type="Google" id="ProtNLM"/>
    </source>
</evidence>
<name>A0ABR7NMH9_9FIRM</name>
<reference evidence="1 2" key="1">
    <citation type="submission" date="2020-08" db="EMBL/GenBank/DDBJ databases">
        <title>Genome public.</title>
        <authorList>
            <person name="Liu C."/>
            <person name="Sun Q."/>
        </authorList>
    </citation>
    <scope>NUCLEOTIDE SEQUENCE [LARGE SCALE GENOMIC DNA]</scope>
    <source>
        <strain evidence="1 2">BX1</strain>
    </source>
</reference>
<protein>
    <recommendedName>
        <fullName evidence="3">Bypass of forespore C C-terminal domain-containing protein</fullName>
    </recommendedName>
</protein>
<keyword evidence="2" id="KW-1185">Reference proteome</keyword>